<proteinExistence type="predicted"/>
<feature type="compositionally biased region" description="Polar residues" evidence="1">
    <location>
        <begin position="1"/>
        <end position="10"/>
    </location>
</feature>
<keyword evidence="4" id="KW-1185">Reference proteome</keyword>
<dbReference type="Pfam" id="PF06722">
    <property type="entry name" value="EryCIII-like_C"/>
    <property type="match status" value="1"/>
</dbReference>
<dbReference type="InterPro" id="IPR050426">
    <property type="entry name" value="Glycosyltransferase_28"/>
</dbReference>
<dbReference type="Proteomes" id="UP000672032">
    <property type="component" value="Chromosome 4"/>
</dbReference>
<dbReference type="Gene3D" id="3.40.50.2000">
    <property type="entry name" value="Glycogen Phosphorylase B"/>
    <property type="match status" value="1"/>
</dbReference>
<dbReference type="OrthoDB" id="5835829at2759"/>
<sequence>MTPVLLSSQDVPPLGSGLFPDNSPAGRERNKALNARFQNGTCAELTKCFNDNLEELGAQRPSTFFLDIPYILPDRFIQLCTPGVEYPRSDAPKKLLFTGGLPKAHGGFVSDTTRPAWWEEVTTNSSHKRIILHFPFANHDSTIVIAALGDKGASLPDSFPIPENTYVEDLIPFDDVLPYCDVFVTNGGYGAFQHGLSNGCPMVMGGDTEEKAENSMRCEWAGINLRSGRPGVENLRRGVEKVLADGKYRERAEEVRKEMEGSDSVGVFETLIQEVVREKRVNSLVG</sequence>
<protein>
    <recommendedName>
        <fullName evidence="2">Erythromycin biosynthesis protein CIII-like C-terminal domain-containing protein</fullName>
    </recommendedName>
</protein>
<reference evidence="3" key="1">
    <citation type="submission" date="2020-10" db="EMBL/GenBank/DDBJ databases">
        <title>Genome Sequence of Monilinia vaccinii-corymbosi Sheds Light on Mummy Berry Disease Infection of Blueberry and Mating Type.</title>
        <authorList>
            <person name="Yow A.G."/>
            <person name="Zhang Y."/>
            <person name="Bansal K."/>
            <person name="Eacker S.M."/>
            <person name="Sullivan S."/>
            <person name="Liachko I."/>
            <person name="Cubeta M.A."/>
            <person name="Rollins J.A."/>
            <person name="Ashrafi H."/>
        </authorList>
    </citation>
    <scope>NUCLEOTIDE SEQUENCE</scope>
    <source>
        <strain evidence="3">RL-1</strain>
    </source>
</reference>
<organism evidence="3 4">
    <name type="scientific">Monilinia vaccinii-corymbosi</name>
    <dbReference type="NCBI Taxonomy" id="61207"/>
    <lineage>
        <taxon>Eukaryota</taxon>
        <taxon>Fungi</taxon>
        <taxon>Dikarya</taxon>
        <taxon>Ascomycota</taxon>
        <taxon>Pezizomycotina</taxon>
        <taxon>Leotiomycetes</taxon>
        <taxon>Helotiales</taxon>
        <taxon>Sclerotiniaceae</taxon>
        <taxon>Monilinia</taxon>
    </lineage>
</organism>
<name>A0A8A3PFQ9_9HELO</name>
<dbReference type="GO" id="GO:0016757">
    <property type="term" value="F:glycosyltransferase activity"/>
    <property type="evidence" value="ECO:0007669"/>
    <property type="project" value="UniProtKB-ARBA"/>
</dbReference>
<dbReference type="AlphaFoldDB" id="A0A8A3PFQ9"/>
<evidence type="ECO:0000313" key="4">
    <source>
        <dbReference type="Proteomes" id="UP000672032"/>
    </source>
</evidence>
<gene>
    <name evidence="3" type="ORF">DSL72_005494</name>
</gene>
<evidence type="ECO:0000256" key="1">
    <source>
        <dbReference type="SAM" id="MobiDB-lite"/>
    </source>
</evidence>
<evidence type="ECO:0000313" key="3">
    <source>
        <dbReference type="EMBL" id="QSZ33920.1"/>
    </source>
</evidence>
<feature type="domain" description="Erythromycin biosynthesis protein CIII-like C-terminal" evidence="2">
    <location>
        <begin position="140"/>
        <end position="260"/>
    </location>
</feature>
<dbReference type="PANTHER" id="PTHR48050">
    <property type="entry name" value="STEROL 3-BETA-GLUCOSYLTRANSFERASE"/>
    <property type="match status" value="1"/>
</dbReference>
<feature type="region of interest" description="Disordered" evidence="1">
    <location>
        <begin position="1"/>
        <end position="27"/>
    </location>
</feature>
<dbReference type="InterPro" id="IPR010610">
    <property type="entry name" value="EryCIII-like_C"/>
</dbReference>
<dbReference type="PANTHER" id="PTHR48050:SF13">
    <property type="entry name" value="STEROL 3-BETA-GLUCOSYLTRANSFERASE UGT80A2"/>
    <property type="match status" value="1"/>
</dbReference>
<dbReference type="EMBL" id="CP063408">
    <property type="protein sequence ID" value="QSZ33920.1"/>
    <property type="molecule type" value="Genomic_DNA"/>
</dbReference>
<accession>A0A8A3PFQ9</accession>
<dbReference type="SUPFAM" id="SSF53756">
    <property type="entry name" value="UDP-Glycosyltransferase/glycogen phosphorylase"/>
    <property type="match status" value="1"/>
</dbReference>
<evidence type="ECO:0000259" key="2">
    <source>
        <dbReference type="Pfam" id="PF06722"/>
    </source>
</evidence>